<organism evidence="5 6">
    <name type="scientific">Pseudoalteromonas phenolica</name>
    <dbReference type="NCBI Taxonomy" id="161398"/>
    <lineage>
        <taxon>Bacteria</taxon>
        <taxon>Pseudomonadati</taxon>
        <taxon>Pseudomonadota</taxon>
        <taxon>Gammaproteobacteria</taxon>
        <taxon>Alteromonadales</taxon>
        <taxon>Pseudoalteromonadaceae</taxon>
        <taxon>Pseudoalteromonas</taxon>
    </lineage>
</organism>
<reference evidence="5 6" key="1">
    <citation type="submission" date="2018-01" db="EMBL/GenBank/DDBJ databases">
        <title>Co-occurrence of chitin degradation, pigmentation and bioactivity in marine Pseudoalteromonas.</title>
        <authorList>
            <person name="Paulsen S."/>
            <person name="Gram L."/>
            <person name="Machado H."/>
        </authorList>
    </citation>
    <scope>NUCLEOTIDE SEQUENCE [LARGE SCALE GENOMIC DNA]</scope>
    <source>
        <strain evidence="5 6">S3663</strain>
    </source>
</reference>
<gene>
    <name evidence="5" type="ORF">C1E24_09955</name>
</gene>
<dbReference type="InterPro" id="IPR050469">
    <property type="entry name" value="Diguanylate_Cyclase"/>
</dbReference>
<dbReference type="RefSeq" id="WP_138481010.1">
    <property type="nucleotide sequence ID" value="NZ_PPSW01000014.1"/>
</dbReference>
<evidence type="ECO:0000256" key="3">
    <source>
        <dbReference type="ARBA" id="ARBA00034247"/>
    </source>
</evidence>
<evidence type="ECO:0000256" key="1">
    <source>
        <dbReference type="ARBA" id="ARBA00001946"/>
    </source>
</evidence>
<dbReference type="Gene3D" id="3.30.70.270">
    <property type="match status" value="1"/>
</dbReference>
<dbReference type="FunFam" id="3.30.70.270:FF:000001">
    <property type="entry name" value="Diguanylate cyclase domain protein"/>
    <property type="match status" value="1"/>
</dbReference>
<feature type="domain" description="GGDEF" evidence="4">
    <location>
        <begin position="190"/>
        <end position="317"/>
    </location>
</feature>
<dbReference type="Pfam" id="PF00990">
    <property type="entry name" value="GGDEF"/>
    <property type="match status" value="1"/>
</dbReference>
<dbReference type="InterPro" id="IPR029787">
    <property type="entry name" value="Nucleotide_cyclase"/>
</dbReference>
<comment type="caution">
    <text evidence="5">The sequence shown here is derived from an EMBL/GenBank/DDBJ whole genome shotgun (WGS) entry which is preliminary data.</text>
</comment>
<dbReference type="PROSITE" id="PS50887">
    <property type="entry name" value="GGDEF"/>
    <property type="match status" value="1"/>
</dbReference>
<dbReference type="PANTHER" id="PTHR45138:SF9">
    <property type="entry name" value="DIGUANYLATE CYCLASE DGCM-RELATED"/>
    <property type="match status" value="1"/>
</dbReference>
<evidence type="ECO:0000313" key="6">
    <source>
        <dbReference type="Proteomes" id="UP000309186"/>
    </source>
</evidence>
<dbReference type="EMBL" id="PPSW01000014">
    <property type="protein sequence ID" value="TLX47119.1"/>
    <property type="molecule type" value="Genomic_DNA"/>
</dbReference>
<dbReference type="InterPro" id="IPR043128">
    <property type="entry name" value="Rev_trsase/Diguanyl_cyclase"/>
</dbReference>
<dbReference type="GO" id="GO:0052621">
    <property type="term" value="F:diguanylate cyclase activity"/>
    <property type="evidence" value="ECO:0007669"/>
    <property type="project" value="UniProtKB-EC"/>
</dbReference>
<comment type="catalytic activity">
    <reaction evidence="3">
        <text>2 GTP = 3',3'-c-di-GMP + 2 diphosphate</text>
        <dbReference type="Rhea" id="RHEA:24898"/>
        <dbReference type="ChEBI" id="CHEBI:33019"/>
        <dbReference type="ChEBI" id="CHEBI:37565"/>
        <dbReference type="ChEBI" id="CHEBI:58805"/>
        <dbReference type="EC" id="2.7.7.65"/>
    </reaction>
</comment>
<evidence type="ECO:0000259" key="4">
    <source>
        <dbReference type="PROSITE" id="PS50887"/>
    </source>
</evidence>
<dbReference type="SUPFAM" id="SSF55073">
    <property type="entry name" value="Nucleotide cyclase"/>
    <property type="match status" value="1"/>
</dbReference>
<dbReference type="NCBIfam" id="TIGR00254">
    <property type="entry name" value="GGDEF"/>
    <property type="match status" value="1"/>
</dbReference>
<dbReference type="InterPro" id="IPR000160">
    <property type="entry name" value="GGDEF_dom"/>
</dbReference>
<dbReference type="Gene3D" id="3.30.450.20">
    <property type="entry name" value="PAS domain"/>
    <property type="match status" value="1"/>
</dbReference>
<dbReference type="AlphaFoldDB" id="A0A5R9Q4D4"/>
<sequence>MTNIEPSLNLHQLNLEMENHQLKKDLRERQFEQFTLSKIQQVAKVGTWKLNHLTYDVCLSPELLTMLGLTQASCKLKWNQFVSLIDPSQHLALETKLIQLENVEHPAIVHAFLDDTQTKCHFKHFSHTFTNSIGQPLRTVGLIQDITEEFNQAKELERQAITDELTKLYNRRKINASLRELINDTANTGLPFSIMLFDLDHFKRVNDAFGHNYGDEILMATADAMRKFLPSYAQYGRWGGEEFLIVVNNVSLTDACNIAQHIKNALNTIMFPNKKSLSASFGVTQFKRDDNFTTLLTRVDQLMYKAKQSGRNLVVCG</sequence>
<name>A0A5R9Q4D4_9GAMM</name>
<evidence type="ECO:0000256" key="2">
    <source>
        <dbReference type="ARBA" id="ARBA00012528"/>
    </source>
</evidence>
<comment type="cofactor">
    <cofactor evidence="1">
        <name>Mg(2+)</name>
        <dbReference type="ChEBI" id="CHEBI:18420"/>
    </cofactor>
</comment>
<accession>A0A5R9Q4D4</accession>
<dbReference type="SMART" id="SM00267">
    <property type="entry name" value="GGDEF"/>
    <property type="match status" value="1"/>
</dbReference>
<protein>
    <recommendedName>
        <fullName evidence="2">diguanylate cyclase</fullName>
        <ecNumber evidence="2">2.7.7.65</ecNumber>
    </recommendedName>
</protein>
<dbReference type="PANTHER" id="PTHR45138">
    <property type="entry name" value="REGULATORY COMPONENTS OF SENSORY TRANSDUCTION SYSTEM"/>
    <property type="match status" value="1"/>
</dbReference>
<dbReference type="OrthoDB" id="9812260at2"/>
<evidence type="ECO:0000313" key="5">
    <source>
        <dbReference type="EMBL" id="TLX47119.1"/>
    </source>
</evidence>
<dbReference type="CDD" id="cd01949">
    <property type="entry name" value="GGDEF"/>
    <property type="match status" value="1"/>
</dbReference>
<dbReference type="EC" id="2.7.7.65" evidence="2"/>
<proteinExistence type="predicted"/>
<dbReference type="Proteomes" id="UP000309186">
    <property type="component" value="Unassembled WGS sequence"/>
</dbReference>